<dbReference type="SUPFAM" id="SSF52540">
    <property type="entry name" value="P-loop containing nucleoside triphosphate hydrolases"/>
    <property type="match status" value="1"/>
</dbReference>
<dbReference type="HOGENOM" id="CLU_024375_0_0_10"/>
<dbReference type="RefSeq" id="WP_016277118.1">
    <property type="nucleotide sequence ID" value="NZ_JABVZU010000003.1"/>
</dbReference>
<evidence type="ECO:0000313" key="5">
    <source>
        <dbReference type="Proteomes" id="UP000014200"/>
    </source>
</evidence>
<feature type="region of interest" description="Disordered" evidence="1">
    <location>
        <begin position="101"/>
        <end position="151"/>
    </location>
</feature>
<sequence length="542" mass="61428">MNVFATLKTVFFGSKFLSSPVPTEGTLRRDLVSALNGVMPLCRTIPGVRLALDIREGQLALVLNWTPRTDGKAPTGSYHYIVSGEDGVREVTGSQVLLAENGKDNLPENMDVSHKRPAASTEKAKEHSAHTKDVQKKTEQAPSEDTGRKAKSRTLMQEVTAFLTSRYRFRFNVLTEETEVANIENVTDRANDIPDTHLRYTKVDERWMNSLSMEAIETGIDCWDRDIQRFVRSRRISEYHPFTAYFEHLPEWDGTDRVSALARRVSEDPVWMNGFHRWMLGLSAQWMQLNPDNNRANSVAPLLVSSRQGLGKSTFCRLLMPDTLKAYYTESYDLNSPASAEARLAAYGLINLDEFDKLGASKMPLLKNLMQASALNIRKAYKRSASALPRIASFIGTSNREDLLVDRTGSRRFLCVSLEHAIDCATPVEHKQLYAQLKAELLSGERSWFNKEEEQAMQQHNALFYKHIPEEEVFRLCFRFATEEDHPQEVLTLSATQLFERMKAAHPSVMRGMTAYSLSRILPQLGERVHTAKGNVYRVVAC</sequence>
<dbReference type="InterPro" id="IPR024450">
    <property type="entry name" value="DUF3874"/>
</dbReference>
<reference evidence="4 5" key="1">
    <citation type="submission" date="2013-04" db="EMBL/GenBank/DDBJ databases">
        <title>The Genome Sequence of Bacteroides massiliensis dnLKV3.</title>
        <authorList>
            <consortium name="The Broad Institute Genomics Platform"/>
            <consortium name="The Broad Institute Genome Sequencing Center for Infectious Disease"/>
            <person name="Earl A."/>
            <person name="Xavier R."/>
            <person name="Kuhn K."/>
            <person name="Stappenbeck T."/>
            <person name="Walker B."/>
            <person name="Young S."/>
            <person name="Zeng Q."/>
            <person name="Gargeya S."/>
            <person name="Fitzgerald M."/>
            <person name="Haas B."/>
            <person name="Abouelleil A."/>
            <person name="Allen A.W."/>
            <person name="Alvarado L."/>
            <person name="Arachchi H.M."/>
            <person name="Berlin A.M."/>
            <person name="Chapman S.B."/>
            <person name="Gainer-Dewar J."/>
            <person name="Goldberg J."/>
            <person name="Griggs A."/>
            <person name="Gujja S."/>
            <person name="Hansen M."/>
            <person name="Howarth C."/>
            <person name="Imamovic A."/>
            <person name="Ireland A."/>
            <person name="Larimer J."/>
            <person name="McCowan C."/>
            <person name="Murphy C."/>
            <person name="Pearson M."/>
            <person name="Poon T.W."/>
            <person name="Priest M."/>
            <person name="Roberts A."/>
            <person name="Saif S."/>
            <person name="Shea T."/>
            <person name="Sisk P."/>
            <person name="Sykes S."/>
            <person name="Wortman J."/>
            <person name="Nusbaum C."/>
            <person name="Birren B."/>
        </authorList>
    </citation>
    <scope>NUCLEOTIDE SEQUENCE [LARGE SCALE GENOMIC DNA]</scope>
    <source>
        <strain evidence="5">dnLKV3</strain>
    </source>
</reference>
<evidence type="ECO:0000313" key="4">
    <source>
        <dbReference type="EMBL" id="EOS11666.1"/>
    </source>
</evidence>
<dbReference type="PANTHER" id="PTHR34985">
    <property type="entry name" value="SLR0554 PROTEIN"/>
    <property type="match status" value="1"/>
</dbReference>
<dbReference type="Pfam" id="PF12990">
    <property type="entry name" value="DUF3874"/>
    <property type="match status" value="1"/>
</dbReference>
<dbReference type="AlphaFoldDB" id="R9I6E4"/>
<gene>
    <name evidence="4" type="ORF">C802_02778</name>
</gene>
<dbReference type="STRING" id="1235788.C802_02778"/>
<dbReference type="PANTHER" id="PTHR34985:SF1">
    <property type="entry name" value="SLR0554 PROTEIN"/>
    <property type="match status" value="1"/>
</dbReference>
<dbReference type="OrthoDB" id="9801888at2"/>
<protein>
    <submittedName>
        <fullName evidence="4">Uncharacterized protein</fullName>
    </submittedName>
</protein>
<evidence type="ECO:0000259" key="2">
    <source>
        <dbReference type="Pfam" id="PF05272"/>
    </source>
</evidence>
<name>R9I6E4_9BACT</name>
<feature type="compositionally biased region" description="Basic and acidic residues" evidence="1">
    <location>
        <begin position="122"/>
        <end position="139"/>
    </location>
</feature>
<evidence type="ECO:0000259" key="3">
    <source>
        <dbReference type="Pfam" id="PF12990"/>
    </source>
</evidence>
<keyword evidence="5" id="KW-1185">Reference proteome</keyword>
<feature type="domain" description="Virulence-associated protein E-like" evidence="2">
    <location>
        <begin position="249"/>
        <end position="462"/>
    </location>
</feature>
<dbReference type="Pfam" id="PF05272">
    <property type="entry name" value="VapE-like_dom"/>
    <property type="match status" value="1"/>
</dbReference>
<dbReference type="EMBL" id="ASSP01000017">
    <property type="protein sequence ID" value="EOS11666.1"/>
    <property type="molecule type" value="Genomic_DNA"/>
</dbReference>
<organism evidence="4 5">
    <name type="scientific">Phocaeicola sartorii</name>
    <dbReference type="NCBI Taxonomy" id="671267"/>
    <lineage>
        <taxon>Bacteria</taxon>
        <taxon>Pseudomonadati</taxon>
        <taxon>Bacteroidota</taxon>
        <taxon>Bacteroidia</taxon>
        <taxon>Bacteroidales</taxon>
        <taxon>Bacteroidaceae</taxon>
        <taxon>Phocaeicola</taxon>
    </lineage>
</organism>
<proteinExistence type="predicted"/>
<evidence type="ECO:0000256" key="1">
    <source>
        <dbReference type="SAM" id="MobiDB-lite"/>
    </source>
</evidence>
<accession>R9I6E4</accession>
<dbReference type="Proteomes" id="UP000014200">
    <property type="component" value="Unassembled WGS sequence"/>
</dbReference>
<comment type="caution">
    <text evidence="4">The sequence shown here is derived from an EMBL/GenBank/DDBJ whole genome shotgun (WGS) entry which is preliminary data.</text>
</comment>
<dbReference type="InterPro" id="IPR027417">
    <property type="entry name" value="P-loop_NTPase"/>
</dbReference>
<dbReference type="PATRIC" id="fig|1235788.3.peg.2849"/>
<feature type="compositionally biased region" description="Basic and acidic residues" evidence="1">
    <location>
        <begin position="101"/>
        <end position="114"/>
    </location>
</feature>
<dbReference type="GeneID" id="82155230"/>
<feature type="domain" description="DUF3874" evidence="3">
    <location>
        <begin position="469"/>
        <end position="539"/>
    </location>
</feature>
<dbReference type="InterPro" id="IPR007936">
    <property type="entry name" value="VapE-like_dom"/>
</dbReference>